<gene>
    <name evidence="4" type="ORF">ACFFRI_06050</name>
</gene>
<dbReference type="EMBL" id="JBHMDG010000007">
    <property type="protein sequence ID" value="MFB9312601.1"/>
    <property type="molecule type" value="Genomic_DNA"/>
</dbReference>
<keyword evidence="4" id="KW-0328">Glycosyltransferase</keyword>
<reference evidence="4 5" key="1">
    <citation type="submission" date="2024-09" db="EMBL/GenBank/DDBJ databases">
        <authorList>
            <person name="Sun Q."/>
            <person name="Mori K."/>
        </authorList>
    </citation>
    <scope>NUCLEOTIDE SEQUENCE [LARGE SCALE GENOMIC DNA]</scope>
    <source>
        <strain evidence="4 5">JCM 9626</strain>
    </source>
</reference>
<dbReference type="InterPro" id="IPR001173">
    <property type="entry name" value="Glyco_trans_2-like"/>
</dbReference>
<organism evidence="4 5">
    <name type="scientific">Nocardioides plantarum</name>
    <dbReference type="NCBI Taxonomy" id="29299"/>
    <lineage>
        <taxon>Bacteria</taxon>
        <taxon>Bacillati</taxon>
        <taxon>Actinomycetota</taxon>
        <taxon>Actinomycetes</taxon>
        <taxon>Propionibacteriales</taxon>
        <taxon>Nocardioidaceae</taxon>
        <taxon>Nocardioides</taxon>
    </lineage>
</organism>
<dbReference type="InterPro" id="IPR029044">
    <property type="entry name" value="Nucleotide-diphossugar_trans"/>
</dbReference>
<evidence type="ECO:0000313" key="5">
    <source>
        <dbReference type="Proteomes" id="UP001589750"/>
    </source>
</evidence>
<feature type="region of interest" description="Disordered" evidence="1">
    <location>
        <begin position="341"/>
        <end position="387"/>
    </location>
</feature>
<dbReference type="InterPro" id="IPR050834">
    <property type="entry name" value="Glycosyltransf_2"/>
</dbReference>
<dbReference type="PANTHER" id="PTHR43685:SF2">
    <property type="entry name" value="GLYCOSYLTRANSFERASE 2-LIKE DOMAIN-CONTAINING PROTEIN"/>
    <property type="match status" value="1"/>
</dbReference>
<accession>A0ABV5K773</accession>
<dbReference type="EC" id="2.4.-.-" evidence="4"/>
<feature type="transmembrane region" description="Helical" evidence="2">
    <location>
        <begin position="319"/>
        <end position="338"/>
    </location>
</feature>
<dbReference type="PANTHER" id="PTHR43685">
    <property type="entry name" value="GLYCOSYLTRANSFERASE"/>
    <property type="match status" value="1"/>
</dbReference>
<name>A0ABV5K773_9ACTN</name>
<dbReference type="Pfam" id="PF00535">
    <property type="entry name" value="Glycos_transf_2"/>
    <property type="match status" value="1"/>
</dbReference>
<evidence type="ECO:0000259" key="3">
    <source>
        <dbReference type="Pfam" id="PF00535"/>
    </source>
</evidence>
<dbReference type="RefSeq" id="WP_140007625.1">
    <property type="nucleotide sequence ID" value="NZ_JBHMDG010000007.1"/>
</dbReference>
<feature type="transmembrane region" description="Helical" evidence="2">
    <location>
        <begin position="282"/>
        <end position="307"/>
    </location>
</feature>
<dbReference type="Proteomes" id="UP001589750">
    <property type="component" value="Unassembled WGS sequence"/>
</dbReference>
<dbReference type="CDD" id="cd02525">
    <property type="entry name" value="Succinoglycan_BP_ExoA"/>
    <property type="match status" value="1"/>
</dbReference>
<keyword evidence="2" id="KW-0472">Membrane</keyword>
<keyword evidence="4" id="KW-0808">Transferase</keyword>
<keyword evidence="5" id="KW-1185">Reference proteome</keyword>
<dbReference type="GO" id="GO:0016757">
    <property type="term" value="F:glycosyltransferase activity"/>
    <property type="evidence" value="ECO:0007669"/>
    <property type="project" value="UniProtKB-KW"/>
</dbReference>
<evidence type="ECO:0000313" key="4">
    <source>
        <dbReference type="EMBL" id="MFB9312601.1"/>
    </source>
</evidence>
<proteinExistence type="predicted"/>
<protein>
    <submittedName>
        <fullName evidence="4">Glycosyltransferase family 2 protein</fullName>
        <ecNumber evidence="4">2.4.-.-</ecNumber>
    </submittedName>
</protein>
<dbReference type="SUPFAM" id="SSF53448">
    <property type="entry name" value="Nucleotide-diphospho-sugar transferases"/>
    <property type="match status" value="1"/>
</dbReference>
<comment type="caution">
    <text evidence="4">The sequence shown here is derived from an EMBL/GenBank/DDBJ whole genome shotgun (WGS) entry which is preliminary data.</text>
</comment>
<feature type="transmembrane region" description="Helical" evidence="2">
    <location>
        <begin position="251"/>
        <end position="275"/>
    </location>
</feature>
<dbReference type="Gene3D" id="3.90.550.10">
    <property type="entry name" value="Spore Coat Polysaccharide Biosynthesis Protein SpsA, Chain A"/>
    <property type="match status" value="1"/>
</dbReference>
<feature type="compositionally biased region" description="Basic and acidic residues" evidence="1">
    <location>
        <begin position="365"/>
        <end position="377"/>
    </location>
</feature>
<evidence type="ECO:0000256" key="1">
    <source>
        <dbReference type="SAM" id="MobiDB-lite"/>
    </source>
</evidence>
<keyword evidence="2" id="KW-0812">Transmembrane</keyword>
<sequence>MAEPGPSTPPVPVSLVMPVLDEELHLEQAVRRVLDQDYDGPIELVLAVAPSSDRTAEIAERLAAADPRVRVVANPARRTPNALNLAIAAASHDYVVRVDAHGFIPPHYLRTVVGLLQETGAANVGGLMHAEGDTDFGRAVARAMTSPLGIGSASFHVGGQAGPAQTVYLGAFRRDALEAVGGFDEHFWRAQDWELNYRLRAAGETIWFTPDLAVSYAPRRSPRALARQFHGSGRWRREMVRLHPDTASLRYLAPPIVTAAVALGTALGIAGLVALPVAPTPVAVVLLLGWLAPVGYGLGVLAATAAMGRGLPRGVRLRLPVVVAIMHLTWGAGFLRSIPRERRRMRPRPQGPQRTPPPLGPSRGGPERRNDPQRPGDDAAPGRPPGA</sequence>
<evidence type="ECO:0000256" key="2">
    <source>
        <dbReference type="SAM" id="Phobius"/>
    </source>
</evidence>
<keyword evidence="2" id="KW-1133">Transmembrane helix</keyword>
<feature type="domain" description="Glycosyltransferase 2-like" evidence="3">
    <location>
        <begin position="14"/>
        <end position="180"/>
    </location>
</feature>